<dbReference type="EMBL" id="LC066373">
    <property type="protein sequence ID" value="BAT26720.1"/>
    <property type="molecule type" value="Genomic_DNA"/>
</dbReference>
<dbReference type="AlphaFoldDB" id="A0A0P0YZ30"/>
<feature type="region of interest" description="Disordered" evidence="1">
    <location>
        <begin position="1"/>
        <end position="126"/>
    </location>
</feature>
<proteinExistence type="predicted"/>
<sequence length="126" mass="13949">MSRTRRCFRKITGAMRRDPGQEIAMTKTDTDSEMMRDQQDRDTPQHMARDGEKHPAERSDLDAQSKAEREQAKGGTAPNGTEQMEAIFEANQKGPKSGKAESDLMADAATDGQAGLARPNRSLLRD</sequence>
<name>A0A0P0YZ30_9HYPH</name>
<organism evidence="2">
    <name type="scientific">Aurantimonas coralicida</name>
    <dbReference type="NCBI Taxonomy" id="182270"/>
    <lineage>
        <taxon>Bacteria</taxon>
        <taxon>Pseudomonadati</taxon>
        <taxon>Pseudomonadota</taxon>
        <taxon>Alphaproteobacteria</taxon>
        <taxon>Hyphomicrobiales</taxon>
        <taxon>Aurantimonadaceae</taxon>
        <taxon>Aurantimonas</taxon>
    </lineage>
</organism>
<feature type="compositionally biased region" description="Basic and acidic residues" evidence="1">
    <location>
        <begin position="28"/>
        <end position="72"/>
    </location>
</feature>
<accession>A0A0P0YZ30</accession>
<evidence type="ECO:0000313" key="2">
    <source>
        <dbReference type="EMBL" id="BAT26720.1"/>
    </source>
</evidence>
<protein>
    <submittedName>
        <fullName evidence="2">Uncharacterized protein</fullName>
    </submittedName>
</protein>
<reference evidence="2" key="1">
    <citation type="journal article" date="2015" name="Proc. Natl. Acad. Sci. U.S.A.">
        <title>Bacterial clade with the ribosomal RNA operon on a small plasmid rather than the chromosome.</title>
        <authorList>
            <person name="Anda M."/>
            <person name="Ohtsubo Y."/>
            <person name="Okubo T."/>
            <person name="Sugawara M."/>
            <person name="Nagata Y."/>
            <person name="Tsuda M."/>
            <person name="Minamisawa K."/>
            <person name="Mitsui H."/>
        </authorList>
    </citation>
    <scope>NUCLEOTIDE SEQUENCE</scope>
    <source>
        <strain evidence="2">DSM 14790</strain>
    </source>
</reference>
<evidence type="ECO:0000256" key="1">
    <source>
        <dbReference type="SAM" id="MobiDB-lite"/>
    </source>
</evidence>